<accession>A0ACB9AJ25</accession>
<reference evidence="1 2" key="2">
    <citation type="journal article" date="2022" name="Mol. Ecol. Resour.">
        <title>The genomes of chicory, endive, great burdock and yacon provide insights into Asteraceae paleo-polyploidization history and plant inulin production.</title>
        <authorList>
            <person name="Fan W."/>
            <person name="Wang S."/>
            <person name="Wang H."/>
            <person name="Wang A."/>
            <person name="Jiang F."/>
            <person name="Liu H."/>
            <person name="Zhao H."/>
            <person name="Xu D."/>
            <person name="Zhang Y."/>
        </authorList>
    </citation>
    <scope>NUCLEOTIDE SEQUENCE [LARGE SCALE GENOMIC DNA]</scope>
    <source>
        <strain evidence="2">cv. Punajuju</strain>
        <tissue evidence="1">Leaves</tissue>
    </source>
</reference>
<dbReference type="EMBL" id="CM042015">
    <property type="protein sequence ID" value="KAI3709986.1"/>
    <property type="molecule type" value="Genomic_DNA"/>
</dbReference>
<evidence type="ECO:0000313" key="2">
    <source>
        <dbReference type="Proteomes" id="UP001055811"/>
    </source>
</evidence>
<keyword evidence="2" id="KW-1185">Reference proteome</keyword>
<proteinExistence type="predicted"/>
<organism evidence="1 2">
    <name type="scientific">Cichorium intybus</name>
    <name type="common">Chicory</name>
    <dbReference type="NCBI Taxonomy" id="13427"/>
    <lineage>
        <taxon>Eukaryota</taxon>
        <taxon>Viridiplantae</taxon>
        <taxon>Streptophyta</taxon>
        <taxon>Embryophyta</taxon>
        <taxon>Tracheophyta</taxon>
        <taxon>Spermatophyta</taxon>
        <taxon>Magnoliopsida</taxon>
        <taxon>eudicotyledons</taxon>
        <taxon>Gunneridae</taxon>
        <taxon>Pentapetalae</taxon>
        <taxon>asterids</taxon>
        <taxon>campanulids</taxon>
        <taxon>Asterales</taxon>
        <taxon>Asteraceae</taxon>
        <taxon>Cichorioideae</taxon>
        <taxon>Cichorieae</taxon>
        <taxon>Cichoriinae</taxon>
        <taxon>Cichorium</taxon>
    </lineage>
</organism>
<name>A0ACB9AJ25_CICIN</name>
<protein>
    <submittedName>
        <fullName evidence="1">Uncharacterized protein</fullName>
    </submittedName>
</protein>
<reference evidence="2" key="1">
    <citation type="journal article" date="2022" name="Mol. Ecol. Resour.">
        <title>The genomes of chicory, endive, great burdock and yacon provide insights into Asteraceae palaeo-polyploidization history and plant inulin production.</title>
        <authorList>
            <person name="Fan W."/>
            <person name="Wang S."/>
            <person name="Wang H."/>
            <person name="Wang A."/>
            <person name="Jiang F."/>
            <person name="Liu H."/>
            <person name="Zhao H."/>
            <person name="Xu D."/>
            <person name="Zhang Y."/>
        </authorList>
    </citation>
    <scope>NUCLEOTIDE SEQUENCE [LARGE SCALE GENOMIC DNA]</scope>
    <source>
        <strain evidence="2">cv. Punajuju</strain>
    </source>
</reference>
<sequence>MTKALTVAFECNDYAFAIANSMPRLSHLELSDCNMTNDGLQAILDGCPHLQSLDVRQFTEAEILDICLEMV</sequence>
<dbReference type="Proteomes" id="UP001055811">
    <property type="component" value="Linkage Group LG07"/>
</dbReference>
<evidence type="ECO:0000313" key="1">
    <source>
        <dbReference type="EMBL" id="KAI3709986.1"/>
    </source>
</evidence>
<comment type="caution">
    <text evidence="1">The sequence shown here is derived from an EMBL/GenBank/DDBJ whole genome shotgun (WGS) entry which is preliminary data.</text>
</comment>
<gene>
    <name evidence="1" type="ORF">L2E82_39759</name>
</gene>